<feature type="domain" description="AMP-dependent synthetase/ligase" evidence="6">
    <location>
        <begin position="19"/>
        <end position="367"/>
    </location>
</feature>
<dbReference type="GO" id="GO:0044539">
    <property type="term" value="P:long-chain fatty acid import into cell"/>
    <property type="evidence" value="ECO:0007669"/>
    <property type="project" value="TreeGrafter"/>
</dbReference>
<protein>
    <submittedName>
        <fullName evidence="8">Acyl-CoA synthetase</fullName>
    </submittedName>
</protein>
<dbReference type="SUPFAM" id="SSF56801">
    <property type="entry name" value="Acetyl-CoA synthetase-like"/>
    <property type="match status" value="1"/>
</dbReference>
<feature type="domain" description="AMP-binding enzyme C-terminal" evidence="7">
    <location>
        <begin position="418"/>
        <end position="494"/>
    </location>
</feature>
<dbReference type="GO" id="GO:0005886">
    <property type="term" value="C:plasma membrane"/>
    <property type="evidence" value="ECO:0007669"/>
    <property type="project" value="TreeGrafter"/>
</dbReference>
<dbReference type="InterPro" id="IPR025110">
    <property type="entry name" value="AMP-bd_C"/>
</dbReference>
<dbReference type="PROSITE" id="PS00455">
    <property type="entry name" value="AMP_BINDING"/>
    <property type="match status" value="1"/>
</dbReference>
<evidence type="ECO:0000259" key="7">
    <source>
        <dbReference type="Pfam" id="PF13193"/>
    </source>
</evidence>
<dbReference type="RefSeq" id="WP_065026957.1">
    <property type="nucleotide sequence ID" value="NZ_LZKI01000007.1"/>
</dbReference>
<dbReference type="Gene3D" id="3.30.300.30">
    <property type="match status" value="1"/>
</dbReference>
<feature type="region of interest" description="Disordered" evidence="5">
    <location>
        <begin position="521"/>
        <end position="544"/>
    </location>
</feature>
<dbReference type="PANTHER" id="PTHR43107">
    <property type="entry name" value="LONG-CHAIN FATTY ACID TRANSPORT PROTEIN"/>
    <property type="match status" value="1"/>
</dbReference>
<dbReference type="InterPro" id="IPR020845">
    <property type="entry name" value="AMP-binding_CS"/>
</dbReference>
<dbReference type="OrthoDB" id="9803968at2"/>
<dbReference type="NCBIfam" id="NF009927">
    <property type="entry name" value="PRK13388.1"/>
    <property type="match status" value="1"/>
</dbReference>
<dbReference type="EMBL" id="LZKI01000007">
    <property type="protein sequence ID" value="OBI46686.1"/>
    <property type="molecule type" value="Genomic_DNA"/>
</dbReference>
<dbReference type="InterPro" id="IPR042099">
    <property type="entry name" value="ANL_N_sf"/>
</dbReference>
<dbReference type="GO" id="GO:0005324">
    <property type="term" value="F:long-chain fatty acid transmembrane transporter activity"/>
    <property type="evidence" value="ECO:0007669"/>
    <property type="project" value="TreeGrafter"/>
</dbReference>
<dbReference type="Pfam" id="PF00501">
    <property type="entry name" value="AMP-binding"/>
    <property type="match status" value="1"/>
</dbReference>
<gene>
    <name evidence="8" type="ORF">A5708_13030</name>
</gene>
<evidence type="ECO:0000313" key="8">
    <source>
        <dbReference type="EMBL" id="OBI46686.1"/>
    </source>
</evidence>
<reference evidence="8 9" key="1">
    <citation type="submission" date="2016-06" db="EMBL/GenBank/DDBJ databases">
        <authorList>
            <person name="Kjaerup R.B."/>
            <person name="Dalgaard T.S."/>
            <person name="Juul-Madsen H.R."/>
        </authorList>
    </citation>
    <scope>NUCLEOTIDE SEQUENCE [LARGE SCALE GENOMIC DNA]</scope>
    <source>
        <strain evidence="8 9">E1334</strain>
    </source>
</reference>
<evidence type="ECO:0000259" key="6">
    <source>
        <dbReference type="Pfam" id="PF00501"/>
    </source>
</evidence>
<comment type="similarity">
    <text evidence="1">Belongs to the ATP-dependent AMP-binding enzyme family.</text>
</comment>
<evidence type="ECO:0000256" key="2">
    <source>
        <dbReference type="ARBA" id="ARBA00022598"/>
    </source>
</evidence>
<name>A0A1A2ZC53_9MYCO</name>
<keyword evidence="2" id="KW-0436">Ligase</keyword>
<dbReference type="Gene3D" id="3.40.50.12780">
    <property type="entry name" value="N-terminal domain of ligase-like"/>
    <property type="match status" value="1"/>
</dbReference>
<evidence type="ECO:0000313" key="9">
    <source>
        <dbReference type="Proteomes" id="UP000091846"/>
    </source>
</evidence>
<dbReference type="FunFam" id="3.40.50.12780:FF:000042">
    <property type="entry name" value="Possible fatty-acid-CoA ligase fadD1"/>
    <property type="match status" value="1"/>
</dbReference>
<dbReference type="PANTHER" id="PTHR43107:SF15">
    <property type="entry name" value="FATTY ACID TRANSPORT PROTEIN 3, ISOFORM A"/>
    <property type="match status" value="1"/>
</dbReference>
<evidence type="ECO:0000256" key="3">
    <source>
        <dbReference type="ARBA" id="ARBA00022741"/>
    </source>
</evidence>
<proteinExistence type="inferred from homology"/>
<feature type="compositionally biased region" description="Low complexity" evidence="5">
    <location>
        <begin position="525"/>
        <end position="544"/>
    </location>
</feature>
<dbReference type="Proteomes" id="UP000091846">
    <property type="component" value="Unassembled WGS sequence"/>
</dbReference>
<evidence type="ECO:0000256" key="5">
    <source>
        <dbReference type="SAM" id="MobiDB-lite"/>
    </source>
</evidence>
<dbReference type="InterPro" id="IPR045851">
    <property type="entry name" value="AMP-bd_C_sf"/>
</dbReference>
<organism evidence="8 9">
    <name type="scientific">Mycobacterium colombiense</name>
    <dbReference type="NCBI Taxonomy" id="339268"/>
    <lineage>
        <taxon>Bacteria</taxon>
        <taxon>Bacillati</taxon>
        <taxon>Actinomycetota</taxon>
        <taxon>Actinomycetes</taxon>
        <taxon>Mycobacteriales</taxon>
        <taxon>Mycobacteriaceae</taxon>
        <taxon>Mycobacterium</taxon>
        <taxon>Mycobacterium avium complex (MAC)</taxon>
    </lineage>
</organism>
<dbReference type="InterPro" id="IPR000873">
    <property type="entry name" value="AMP-dep_synth/lig_dom"/>
</dbReference>
<accession>A0A1A2ZC53</accession>
<keyword evidence="3" id="KW-0547">Nucleotide-binding</keyword>
<dbReference type="AlphaFoldDB" id="A0A1A2ZC53"/>
<evidence type="ECO:0000256" key="1">
    <source>
        <dbReference type="ARBA" id="ARBA00006432"/>
    </source>
</evidence>
<dbReference type="Pfam" id="PF13193">
    <property type="entry name" value="AMP-binding_C"/>
    <property type="match status" value="1"/>
</dbReference>
<dbReference type="GO" id="GO:0005524">
    <property type="term" value="F:ATP binding"/>
    <property type="evidence" value="ECO:0007669"/>
    <property type="project" value="UniProtKB-KW"/>
</dbReference>
<sequence length="544" mass="58102">MADDTIQALLRKRLSDPGVAVKYRDVQWTWRQYLAGAAARAAALLAGADPQRPMHIGALLGNTPEMVSQMAAAGLGGYVLCGLNTTRRGEALAADVRRADCQFVVTDAEHRPLLDGLDLGATQILDSSTPQWSEFVDAAGELKPHREVTAMDAFMMIFTSGTSGNPKAVQVSHLMATFAGLNLVQRFALTEQDTCYVSMPLFHSNAVVAGWAPAVCSGAAMVPAKFSASSFLDDIRHHGATYMNYVGKPLAYILATAERDDDADNPLRVAFGNEANDKDIDEFARRFGVQVEDGFGSTENAVIVIREEGTPKGSIGKGMDGIAIYHSDTVTECAVARFDADGALVNADEAVGELVNTAGSGFFTGYYNDPDANAERMRHGMYWSGDLAYRDADGWIYLAGRTADWMRVDGENLAAAPIERILLRHSAISRIAIYAVADGHVGDQVMAAIVLNDGHSLAPAEFEAFLDAQPDLSPKARPRFVRIAADLPSTATHKVLKRQLIAQGTDVGPGEVLWQREPRGTAYTATPGSSVPGAGSAPSTVAPV</sequence>
<comment type="caution">
    <text evidence="8">The sequence shown here is derived from an EMBL/GenBank/DDBJ whole genome shotgun (WGS) entry which is preliminary data.</text>
</comment>
<dbReference type="GO" id="GO:0004467">
    <property type="term" value="F:long-chain fatty acid-CoA ligase activity"/>
    <property type="evidence" value="ECO:0007669"/>
    <property type="project" value="TreeGrafter"/>
</dbReference>
<keyword evidence="4" id="KW-0067">ATP-binding</keyword>
<evidence type="ECO:0000256" key="4">
    <source>
        <dbReference type="ARBA" id="ARBA00022840"/>
    </source>
</evidence>